<dbReference type="AlphaFoldDB" id="E4ZZF5"/>
<evidence type="ECO:0000313" key="3">
    <source>
        <dbReference type="Proteomes" id="UP000002668"/>
    </source>
</evidence>
<feature type="region of interest" description="Disordered" evidence="1">
    <location>
        <begin position="20"/>
        <end position="69"/>
    </location>
</feature>
<dbReference type="EMBL" id="FP929129">
    <property type="protein sequence ID" value="CBX96750.1"/>
    <property type="molecule type" value="Genomic_DNA"/>
</dbReference>
<dbReference type="HOGENOM" id="CLU_2015699_0_0_1"/>
<protein>
    <submittedName>
        <fullName evidence="2">Predicted protein</fullName>
    </submittedName>
</protein>
<gene>
    <name evidence="2" type="ORF">LEMA_P110150.1</name>
</gene>
<proteinExistence type="predicted"/>
<reference evidence="3" key="1">
    <citation type="journal article" date="2011" name="Nat. Commun.">
        <title>Effector diversification within compartments of the Leptosphaeria maculans genome affected by Repeat-Induced Point mutations.</title>
        <authorList>
            <person name="Rouxel T."/>
            <person name="Grandaubert J."/>
            <person name="Hane J.K."/>
            <person name="Hoede C."/>
            <person name="van de Wouw A.P."/>
            <person name="Couloux A."/>
            <person name="Dominguez V."/>
            <person name="Anthouard V."/>
            <person name="Bally P."/>
            <person name="Bourras S."/>
            <person name="Cozijnsen A.J."/>
            <person name="Ciuffetti L.M."/>
            <person name="Degrave A."/>
            <person name="Dilmaghani A."/>
            <person name="Duret L."/>
            <person name="Fudal I."/>
            <person name="Goodwin S.B."/>
            <person name="Gout L."/>
            <person name="Glaser N."/>
            <person name="Linglin J."/>
            <person name="Kema G.H.J."/>
            <person name="Lapalu N."/>
            <person name="Lawrence C.B."/>
            <person name="May K."/>
            <person name="Meyer M."/>
            <person name="Ollivier B."/>
            <person name="Poulain J."/>
            <person name="Schoch C.L."/>
            <person name="Simon A."/>
            <person name="Spatafora J.W."/>
            <person name="Stachowiak A."/>
            <person name="Turgeon B.G."/>
            <person name="Tyler B.M."/>
            <person name="Vincent D."/>
            <person name="Weissenbach J."/>
            <person name="Amselem J."/>
            <person name="Quesneville H."/>
            <person name="Oliver R.P."/>
            <person name="Wincker P."/>
            <person name="Balesdent M.-H."/>
            <person name="Howlett B.J."/>
        </authorList>
    </citation>
    <scope>NUCLEOTIDE SEQUENCE [LARGE SCALE GENOMIC DNA]</scope>
    <source>
        <strain evidence="3">JN3 / isolate v23.1.3 / race Av1-4-5-6-7-8</strain>
    </source>
</reference>
<dbReference type="VEuPathDB" id="FungiDB:LEMA_P110150.1"/>
<feature type="compositionally biased region" description="Polar residues" evidence="1">
    <location>
        <begin position="45"/>
        <end position="65"/>
    </location>
</feature>
<accession>E4ZZF5</accession>
<evidence type="ECO:0000256" key="1">
    <source>
        <dbReference type="SAM" id="MobiDB-lite"/>
    </source>
</evidence>
<dbReference type="Proteomes" id="UP000002668">
    <property type="component" value="Genome"/>
</dbReference>
<sequence length="123" mass="13744">MEAGEAYLDADSYSPVARQTMSRQHRFHTGSISGRTRLGTPHSPAFSSIPTFQTPTKMSSASGCLTSRGLRNRTRASNALCQRRLALKDFLEDKISEKTSKFKRITTMMRLKHLPVTITVRGL</sequence>
<organism evidence="3">
    <name type="scientific">Leptosphaeria maculans (strain JN3 / isolate v23.1.3 / race Av1-4-5-6-7-8)</name>
    <name type="common">Blackleg fungus</name>
    <name type="synonym">Phoma lingam</name>
    <dbReference type="NCBI Taxonomy" id="985895"/>
    <lineage>
        <taxon>Eukaryota</taxon>
        <taxon>Fungi</taxon>
        <taxon>Dikarya</taxon>
        <taxon>Ascomycota</taxon>
        <taxon>Pezizomycotina</taxon>
        <taxon>Dothideomycetes</taxon>
        <taxon>Pleosporomycetidae</taxon>
        <taxon>Pleosporales</taxon>
        <taxon>Pleosporineae</taxon>
        <taxon>Leptosphaeriaceae</taxon>
        <taxon>Plenodomus</taxon>
        <taxon>Plenodomus lingam/Leptosphaeria maculans species complex</taxon>
    </lineage>
</organism>
<evidence type="ECO:0000313" key="2">
    <source>
        <dbReference type="EMBL" id="CBX96750.1"/>
    </source>
</evidence>
<name>E4ZZF5_LEPMJ</name>
<dbReference type="InParanoid" id="E4ZZF5"/>
<keyword evidence="3" id="KW-1185">Reference proteome</keyword>